<protein>
    <submittedName>
        <fullName evidence="1">Uncharacterized protein</fullName>
    </submittedName>
</protein>
<sequence length="132" mass="14605">MLMCLEIYKGIAESSLINVSCSAIIRVRVLEVDLWTPRDLLKKVALILSILMSCVVARPSTSHLTIGLDRCSAPPPFPVPVLIMDDSFLDIRTLDSTIRREDAAAAHGEGTRAPNHQAVTIRRLPPARCRYI</sequence>
<accession>A0A7R8ZMK9</accession>
<dbReference type="AlphaFoldDB" id="A0A7R8ZMK9"/>
<reference evidence="1" key="1">
    <citation type="submission" date="2020-11" db="EMBL/GenBank/DDBJ databases">
        <authorList>
            <person name="Tran Van P."/>
        </authorList>
    </citation>
    <scope>NUCLEOTIDE SEQUENCE</scope>
</reference>
<name>A0A7R8ZMK9_9CRUS</name>
<dbReference type="EMBL" id="OB660465">
    <property type="protein sequence ID" value="CAD7224918.1"/>
    <property type="molecule type" value="Genomic_DNA"/>
</dbReference>
<proteinExistence type="predicted"/>
<evidence type="ECO:0000313" key="1">
    <source>
        <dbReference type="EMBL" id="CAD7224918.1"/>
    </source>
</evidence>
<gene>
    <name evidence="1" type="ORF">CTOB1V02_LOCUS2869</name>
</gene>
<organism evidence="1">
    <name type="scientific">Cyprideis torosa</name>
    <dbReference type="NCBI Taxonomy" id="163714"/>
    <lineage>
        <taxon>Eukaryota</taxon>
        <taxon>Metazoa</taxon>
        <taxon>Ecdysozoa</taxon>
        <taxon>Arthropoda</taxon>
        <taxon>Crustacea</taxon>
        <taxon>Oligostraca</taxon>
        <taxon>Ostracoda</taxon>
        <taxon>Podocopa</taxon>
        <taxon>Podocopida</taxon>
        <taxon>Cytherocopina</taxon>
        <taxon>Cytheroidea</taxon>
        <taxon>Cytherideidae</taxon>
        <taxon>Cyprideis</taxon>
    </lineage>
</organism>